<name>A0A832YXR7_9CREN</name>
<evidence type="ECO:0000313" key="4">
    <source>
        <dbReference type="EMBL" id="HIP57043.1"/>
    </source>
</evidence>
<reference evidence="4" key="1">
    <citation type="journal article" date="2020" name="ISME J.">
        <title>Gammaproteobacteria mediating utilization of methyl-, sulfur- and petroleum organic compounds in deep ocean hydrothermal plumes.</title>
        <authorList>
            <person name="Zhou Z."/>
            <person name="Liu Y."/>
            <person name="Pan J."/>
            <person name="Cron B.R."/>
            <person name="Toner B.M."/>
            <person name="Anantharaman K."/>
            <person name="Breier J.A."/>
            <person name="Dick G.J."/>
            <person name="Li M."/>
        </authorList>
    </citation>
    <scope>NUCLEOTIDE SEQUENCE</scope>
    <source>
        <strain evidence="4">SZUA-1435</strain>
    </source>
</reference>
<gene>
    <name evidence="4" type="ORF">EYH02_03120</name>
</gene>
<dbReference type="InterPro" id="IPR003439">
    <property type="entry name" value="ABC_transporter-like_ATP-bd"/>
</dbReference>
<dbReference type="SMART" id="SM00382">
    <property type="entry name" value="AAA"/>
    <property type="match status" value="1"/>
</dbReference>
<evidence type="ECO:0000256" key="2">
    <source>
        <dbReference type="ARBA" id="ARBA00022840"/>
    </source>
</evidence>
<dbReference type="PANTHER" id="PTHR42794">
    <property type="entry name" value="HEMIN IMPORT ATP-BINDING PROTEIN HMUV"/>
    <property type="match status" value="1"/>
</dbReference>
<dbReference type="PROSITE" id="PS00211">
    <property type="entry name" value="ABC_TRANSPORTER_1"/>
    <property type="match status" value="1"/>
</dbReference>
<dbReference type="PROSITE" id="PS50893">
    <property type="entry name" value="ABC_TRANSPORTER_2"/>
    <property type="match status" value="1"/>
</dbReference>
<feature type="domain" description="ABC transporter" evidence="3">
    <location>
        <begin position="4"/>
        <end position="236"/>
    </location>
</feature>
<accession>A0A832YXR7</accession>
<keyword evidence="2 4" id="KW-0067">ATP-binding</keyword>
<dbReference type="Proteomes" id="UP000605805">
    <property type="component" value="Unassembled WGS sequence"/>
</dbReference>
<organism evidence="4 5">
    <name type="scientific">Ignisphaera aggregans</name>
    <dbReference type="NCBI Taxonomy" id="334771"/>
    <lineage>
        <taxon>Archaea</taxon>
        <taxon>Thermoproteota</taxon>
        <taxon>Thermoprotei</taxon>
        <taxon>Desulfurococcales</taxon>
        <taxon>Desulfurococcaceae</taxon>
        <taxon>Ignisphaera</taxon>
    </lineage>
</organism>
<dbReference type="SUPFAM" id="SSF52540">
    <property type="entry name" value="P-loop containing nucleoside triphosphate hydrolases"/>
    <property type="match status" value="1"/>
</dbReference>
<dbReference type="Pfam" id="PF00005">
    <property type="entry name" value="ABC_tran"/>
    <property type="match status" value="1"/>
</dbReference>
<evidence type="ECO:0000313" key="5">
    <source>
        <dbReference type="Proteomes" id="UP000605805"/>
    </source>
</evidence>
<dbReference type="Gene3D" id="3.40.50.300">
    <property type="entry name" value="P-loop containing nucleotide triphosphate hydrolases"/>
    <property type="match status" value="1"/>
</dbReference>
<protein>
    <submittedName>
        <fullName evidence="4">ABC transporter ATP-binding protein</fullName>
    </submittedName>
</protein>
<dbReference type="EMBL" id="DQTV01000056">
    <property type="protein sequence ID" value="HIP57043.1"/>
    <property type="molecule type" value="Genomic_DNA"/>
</dbReference>
<dbReference type="InterPro" id="IPR027417">
    <property type="entry name" value="P-loop_NTPase"/>
</dbReference>
<dbReference type="GO" id="GO:0005524">
    <property type="term" value="F:ATP binding"/>
    <property type="evidence" value="ECO:0007669"/>
    <property type="project" value="UniProtKB-KW"/>
</dbReference>
<evidence type="ECO:0000256" key="1">
    <source>
        <dbReference type="ARBA" id="ARBA00022741"/>
    </source>
</evidence>
<keyword evidence="1" id="KW-0547">Nucleotide-binding</keyword>
<dbReference type="CDD" id="cd03214">
    <property type="entry name" value="ABC_Iron-Siderophores_B12_Hemin"/>
    <property type="match status" value="1"/>
</dbReference>
<proteinExistence type="predicted"/>
<dbReference type="GO" id="GO:0016887">
    <property type="term" value="F:ATP hydrolysis activity"/>
    <property type="evidence" value="ECO:0007669"/>
    <property type="project" value="InterPro"/>
</dbReference>
<dbReference type="InterPro" id="IPR003593">
    <property type="entry name" value="AAA+_ATPase"/>
</dbReference>
<dbReference type="InterPro" id="IPR017871">
    <property type="entry name" value="ABC_transporter-like_CS"/>
</dbReference>
<dbReference type="AlphaFoldDB" id="A0A832YXR7"/>
<sequence length="252" mass="28348">MVGIEVSELYVELNGNAVLRGITFSLGLGKVCAVLGPNGAGKTTLLRTIARFIKPVKGSIKILGRDYSSYSRSEFYKLVAYSALEVPRGFRFSVRDVLEASLYSYRLRRDEVDKRIEWVSNLLDIYRLLHRRIDTLSSGELQLVTLAIALVKKPRILLLDEPTAHLDIRHQLEVSNLIRRISRELDIATLVATHDIRIAIEYSDHILLIDRGKQVAFGDPNTIIESNILEKVYGVRISILRHGGRVAITASI</sequence>
<evidence type="ECO:0000259" key="3">
    <source>
        <dbReference type="PROSITE" id="PS50893"/>
    </source>
</evidence>
<comment type="caution">
    <text evidence="4">The sequence shown here is derived from an EMBL/GenBank/DDBJ whole genome shotgun (WGS) entry which is preliminary data.</text>
</comment>
<dbReference type="PANTHER" id="PTHR42794:SF2">
    <property type="entry name" value="ABC TRANSPORTER ATP-BINDING PROTEIN"/>
    <property type="match status" value="1"/>
</dbReference>